<dbReference type="RefSeq" id="WP_061056619.1">
    <property type="nucleotide sequence ID" value="NZ_CABLBX010000003.1"/>
</dbReference>
<dbReference type="Pfam" id="PF09339">
    <property type="entry name" value="HTH_IclR"/>
    <property type="match status" value="1"/>
</dbReference>
<dbReference type="InterPro" id="IPR029016">
    <property type="entry name" value="GAF-like_dom_sf"/>
</dbReference>
<dbReference type="Gene3D" id="3.30.450.40">
    <property type="match status" value="1"/>
</dbReference>
<dbReference type="SUPFAM" id="SSF55781">
    <property type="entry name" value="GAF domain-like"/>
    <property type="match status" value="1"/>
</dbReference>
<evidence type="ECO:0000256" key="3">
    <source>
        <dbReference type="ARBA" id="ARBA00023163"/>
    </source>
</evidence>
<evidence type="ECO:0000313" key="11">
    <source>
        <dbReference type="Proteomes" id="UP000254626"/>
    </source>
</evidence>
<dbReference type="KEGG" id="vfl:AL536_14705"/>
<reference evidence="10" key="1">
    <citation type="submission" date="2015-12" db="EMBL/GenBank/DDBJ databases">
        <title>FDA dAtabase for Regulatory Grade micrObial Sequences (FDA-ARGOS): Supporting development and validation of Infectious Disease Dx tests.</title>
        <authorList>
            <person name="Hoffmann M."/>
            <person name="Allard M."/>
            <person name="Evans P."/>
            <person name="Brown E."/>
            <person name="Tallon L.J."/>
            <person name="Sadzewicz L."/>
            <person name="Sengamalay N."/>
            <person name="Ott S."/>
            <person name="Godinez A."/>
            <person name="Nagaraj S."/>
            <person name="Vyas G."/>
            <person name="Aluvathingal J."/>
            <person name="Nadendla S."/>
            <person name="Geyer C."/>
            <person name="Sichtig H."/>
        </authorList>
    </citation>
    <scope>NUCLEOTIDE SEQUENCE [LARGE SCALE GENOMIC DNA]</scope>
    <source>
        <strain evidence="10">ATCC 33809</strain>
    </source>
</reference>
<evidence type="ECO:0000313" key="9">
    <source>
        <dbReference type="EMBL" id="SUP25237.1"/>
    </source>
</evidence>
<dbReference type="InterPro" id="IPR005471">
    <property type="entry name" value="Tscrpt_reg_IclR_N"/>
</dbReference>
<evidence type="ECO:0000256" key="6">
    <source>
        <dbReference type="SAM" id="Coils"/>
    </source>
</evidence>
<dbReference type="AlphaFoldDB" id="A0AAX2LNQ5"/>
<feature type="domain" description="IclR-ED" evidence="7">
    <location>
        <begin position="67"/>
        <end position="250"/>
    </location>
</feature>
<dbReference type="Pfam" id="PF01614">
    <property type="entry name" value="IclR_C"/>
    <property type="match status" value="1"/>
</dbReference>
<dbReference type="InterPro" id="IPR036388">
    <property type="entry name" value="WH-like_DNA-bd_sf"/>
</dbReference>
<keyword evidence="1" id="KW-0805">Transcription regulation</keyword>
<dbReference type="Gene3D" id="1.10.10.10">
    <property type="entry name" value="Winged helix-like DNA-binding domain superfamily/Winged helix DNA-binding domain"/>
    <property type="match status" value="1"/>
</dbReference>
<dbReference type="PANTHER" id="PTHR30136:SF24">
    <property type="entry name" value="HTH-TYPE TRANSCRIPTIONAL REPRESSOR ALLR"/>
    <property type="match status" value="1"/>
</dbReference>
<dbReference type="GO" id="GO:0045892">
    <property type="term" value="P:negative regulation of DNA-templated transcription"/>
    <property type="evidence" value="ECO:0007669"/>
    <property type="project" value="TreeGrafter"/>
</dbReference>
<dbReference type="InterPro" id="IPR050707">
    <property type="entry name" value="HTH_MetabolicPath_Reg"/>
</dbReference>
<evidence type="ECO:0000256" key="5">
    <source>
        <dbReference type="ARBA" id="ARBA00042627"/>
    </source>
</evidence>
<dbReference type="GO" id="GO:0003700">
    <property type="term" value="F:DNA-binding transcription factor activity"/>
    <property type="evidence" value="ECO:0007669"/>
    <property type="project" value="TreeGrafter"/>
</dbReference>
<reference evidence="9 11" key="3">
    <citation type="submission" date="2018-06" db="EMBL/GenBank/DDBJ databases">
        <authorList>
            <consortium name="Pathogen Informatics"/>
            <person name="Doyle S."/>
        </authorList>
    </citation>
    <scope>NUCLEOTIDE SEQUENCE [LARGE SCALE GENOMIC DNA]</scope>
    <source>
        <strain evidence="9 11">NCTC11327</strain>
    </source>
</reference>
<sequence>MESKANAVSRIVEIIGESTKREQPVAVSELIYHSDIAKPTYHRLVQQLDEEGFLTTDQRGNLYPGAALRNIALNLASNNTQRAQLQAILHGLSRRIDETCGIAVPDGDAMVYQERIETNWPLRIVLPVGMRTPVWATASGKLLLSTLSKAQRDRLFERTPIEQLAKNTHRDRESLEAELRQIRSQQVSVDNEEFIDGLVAVAIPLFSPQGKLLASLFCHCPKTRKSLPTLLSYLPDLERAREQLLNLYQLNDDNN</sequence>
<dbReference type="EMBL" id="CP014035">
    <property type="protein sequence ID" value="AMF94699.1"/>
    <property type="molecule type" value="Genomic_DNA"/>
</dbReference>
<feature type="coiled-coil region" evidence="6">
    <location>
        <begin position="165"/>
        <end position="192"/>
    </location>
</feature>
<keyword evidence="3" id="KW-0804">Transcription</keyword>
<dbReference type="SUPFAM" id="SSF46785">
    <property type="entry name" value="Winged helix' DNA-binding domain"/>
    <property type="match status" value="1"/>
</dbReference>
<evidence type="ECO:0000259" key="7">
    <source>
        <dbReference type="PROSITE" id="PS51078"/>
    </source>
</evidence>
<dbReference type="InterPro" id="IPR036390">
    <property type="entry name" value="WH_DNA-bd_sf"/>
</dbReference>
<proteinExistence type="predicted"/>
<keyword evidence="2" id="KW-0238">DNA-binding</keyword>
<accession>A0AAX2LNQ5</accession>
<keyword evidence="10" id="KW-1185">Reference proteome</keyword>
<dbReference type="GeneID" id="29386639"/>
<evidence type="ECO:0000313" key="10">
    <source>
        <dbReference type="Proteomes" id="UP000057088"/>
    </source>
</evidence>
<dbReference type="InterPro" id="IPR014757">
    <property type="entry name" value="Tscrpt_reg_IclR_C"/>
</dbReference>
<name>A0AAX2LNQ5_VIBFL</name>
<dbReference type="PANTHER" id="PTHR30136">
    <property type="entry name" value="HELIX-TURN-HELIX TRANSCRIPTIONAL REGULATOR, ICLR FAMILY"/>
    <property type="match status" value="1"/>
</dbReference>
<keyword evidence="6" id="KW-0175">Coiled coil</keyword>
<protein>
    <recommendedName>
        <fullName evidence="4">HTH-type transcriptional repressor AllR</fullName>
    </recommendedName>
    <alternativeName>
        <fullName evidence="5">Negative regulator of allantoin and glyoxylate utilization operons</fullName>
    </alternativeName>
</protein>
<evidence type="ECO:0000256" key="1">
    <source>
        <dbReference type="ARBA" id="ARBA00023015"/>
    </source>
</evidence>
<reference evidence="8" key="2">
    <citation type="submission" date="2018-01" db="EMBL/GenBank/DDBJ databases">
        <title>FDA dAtabase for Regulatory Grade micrObial Sequences (FDA-ARGOS): Supporting development and validation of Infectious Disease Dx tests.</title>
        <authorList>
            <person name="Hoffmann M."/>
            <person name="Allard M."/>
            <person name="Evans P."/>
            <person name="Brown E."/>
            <person name="Tallon L."/>
            <person name="Sadzewicz L."/>
            <person name="Sengamalay N."/>
            <person name="Ott S."/>
            <person name="Godinez A."/>
            <person name="Nagaraj S."/>
            <person name="Vyas G."/>
            <person name="Aluvathingal J."/>
            <person name="Nadendla S."/>
            <person name="Geyer C."/>
            <person name="Sichtig H."/>
        </authorList>
    </citation>
    <scope>NUCLEOTIDE SEQUENCE</scope>
    <source>
        <strain evidence="8">ATCC 33809</strain>
    </source>
</reference>
<dbReference type="EMBL" id="UHIP01000001">
    <property type="protein sequence ID" value="SUP25237.1"/>
    <property type="molecule type" value="Genomic_DNA"/>
</dbReference>
<organism evidence="9 11">
    <name type="scientific">Vibrio fluvialis</name>
    <dbReference type="NCBI Taxonomy" id="676"/>
    <lineage>
        <taxon>Bacteria</taxon>
        <taxon>Pseudomonadati</taxon>
        <taxon>Pseudomonadota</taxon>
        <taxon>Gammaproteobacteria</taxon>
        <taxon>Vibrionales</taxon>
        <taxon>Vibrionaceae</taxon>
        <taxon>Vibrio</taxon>
    </lineage>
</organism>
<evidence type="ECO:0000256" key="2">
    <source>
        <dbReference type="ARBA" id="ARBA00023125"/>
    </source>
</evidence>
<dbReference type="Proteomes" id="UP000057088">
    <property type="component" value="Chromosome 2"/>
</dbReference>
<gene>
    <name evidence="9" type="primary">kdgR_1</name>
    <name evidence="8" type="ORF">AL536_14705</name>
    <name evidence="9" type="ORF">NCTC11327_01688</name>
</gene>
<evidence type="ECO:0000313" key="8">
    <source>
        <dbReference type="EMBL" id="AMF94699.1"/>
    </source>
</evidence>
<dbReference type="GO" id="GO:0003677">
    <property type="term" value="F:DNA binding"/>
    <property type="evidence" value="ECO:0007669"/>
    <property type="project" value="UniProtKB-KW"/>
</dbReference>
<dbReference type="Proteomes" id="UP000254626">
    <property type="component" value="Unassembled WGS sequence"/>
</dbReference>
<dbReference type="PROSITE" id="PS51078">
    <property type="entry name" value="ICLR_ED"/>
    <property type="match status" value="1"/>
</dbReference>
<evidence type="ECO:0000256" key="4">
    <source>
        <dbReference type="ARBA" id="ARBA00040379"/>
    </source>
</evidence>